<name>A0AAV6JE04_9ERIC</name>
<keyword evidence="2" id="KW-1185">Reference proteome</keyword>
<proteinExistence type="predicted"/>
<dbReference type="Proteomes" id="UP000823749">
    <property type="component" value="Chromosome 8"/>
</dbReference>
<protein>
    <submittedName>
        <fullName evidence="1">Uncharacterized protein</fullName>
    </submittedName>
</protein>
<evidence type="ECO:0000313" key="1">
    <source>
        <dbReference type="EMBL" id="KAG5538153.1"/>
    </source>
</evidence>
<comment type="caution">
    <text evidence="1">The sequence shown here is derived from an EMBL/GenBank/DDBJ whole genome shotgun (WGS) entry which is preliminary data.</text>
</comment>
<evidence type="ECO:0000313" key="2">
    <source>
        <dbReference type="Proteomes" id="UP000823749"/>
    </source>
</evidence>
<gene>
    <name evidence="1" type="ORF">RHGRI_025284</name>
</gene>
<organism evidence="1 2">
    <name type="scientific">Rhododendron griersonianum</name>
    <dbReference type="NCBI Taxonomy" id="479676"/>
    <lineage>
        <taxon>Eukaryota</taxon>
        <taxon>Viridiplantae</taxon>
        <taxon>Streptophyta</taxon>
        <taxon>Embryophyta</taxon>
        <taxon>Tracheophyta</taxon>
        <taxon>Spermatophyta</taxon>
        <taxon>Magnoliopsida</taxon>
        <taxon>eudicotyledons</taxon>
        <taxon>Gunneridae</taxon>
        <taxon>Pentapetalae</taxon>
        <taxon>asterids</taxon>
        <taxon>Ericales</taxon>
        <taxon>Ericaceae</taxon>
        <taxon>Ericoideae</taxon>
        <taxon>Rhodoreae</taxon>
        <taxon>Rhododendron</taxon>
    </lineage>
</organism>
<reference evidence="1" key="1">
    <citation type="submission" date="2020-08" db="EMBL/GenBank/DDBJ databases">
        <title>Plant Genome Project.</title>
        <authorList>
            <person name="Zhang R.-G."/>
        </authorList>
    </citation>
    <scope>NUCLEOTIDE SEQUENCE</scope>
    <source>
        <strain evidence="1">WSP0</strain>
        <tissue evidence="1">Leaf</tissue>
    </source>
</reference>
<dbReference type="EMBL" id="JACTNZ010000008">
    <property type="protein sequence ID" value="KAG5538153.1"/>
    <property type="molecule type" value="Genomic_DNA"/>
</dbReference>
<accession>A0AAV6JE04</accession>
<sequence length="180" mass="19513">MGAAISKGAKGIGTLLGNAFVAPIKSVFGGSCDFASFLSHVPGGNLPMHCEKPLQDVLGCVSDILMIGNVTCVIWDNPFHFVAESVFLLEKLAIVKVAPSDSLLPLMRHKGILNDGVKRRSFGELIKGLTGVLGKKKQAPTRLLAFSVWRHINYLDLGLAMEIVIEFQFTDTYESNVPWA</sequence>
<dbReference type="AlphaFoldDB" id="A0AAV6JE04"/>